<name>A0ACA9YGI5_9ASCO</name>
<organism evidence="1 2">
    <name type="scientific">[Candida] jaroonii</name>
    <dbReference type="NCBI Taxonomy" id="467808"/>
    <lineage>
        <taxon>Eukaryota</taxon>
        <taxon>Fungi</taxon>
        <taxon>Dikarya</taxon>
        <taxon>Ascomycota</taxon>
        <taxon>Saccharomycotina</taxon>
        <taxon>Pichiomycetes</taxon>
        <taxon>Debaryomycetaceae</taxon>
        <taxon>Yamadazyma</taxon>
    </lineage>
</organism>
<proteinExistence type="predicted"/>
<gene>
    <name evidence="1" type="ORF">CLIB1444_20S00474</name>
</gene>
<protein>
    <submittedName>
        <fullName evidence="1">Proline-rich protein Hua1p</fullName>
    </submittedName>
</protein>
<keyword evidence="2" id="KW-1185">Reference proteome</keyword>
<evidence type="ECO:0000313" key="2">
    <source>
        <dbReference type="Proteomes" id="UP001152531"/>
    </source>
</evidence>
<dbReference type="EMBL" id="CALSDN010000020">
    <property type="protein sequence ID" value="CAH6723775.1"/>
    <property type="molecule type" value="Genomic_DNA"/>
</dbReference>
<reference evidence="1" key="1">
    <citation type="submission" date="2022-06" db="EMBL/GenBank/DDBJ databases">
        <authorList>
            <person name="Legras J.-L."/>
            <person name="Devillers H."/>
            <person name="Grondin C."/>
        </authorList>
    </citation>
    <scope>NUCLEOTIDE SEQUENCE</scope>
    <source>
        <strain evidence="1">CLIB 1444</strain>
    </source>
</reference>
<dbReference type="Proteomes" id="UP001152531">
    <property type="component" value="Unassembled WGS sequence"/>
</dbReference>
<sequence>MDEDKPPPTYEEAIGLNSPPYGSTGNSYQAPNTSQNHSRPPIPPPHPPTMPSRPPDQPPRPSENDIYTANLSLPWRYRKGVFCKRCKNTGYKPDGKYCTNCWEQYYLRKNAYNPNPNLHWKYPKSYYCSKCNNTGTKTKNGRSCKDCYERFAPRNGVRVSSSTSYDLFGSTTTTNFFTPGPSSANYSGPIPNQFFNQFPGGPPPGQFQSPPPPPIRVRPGDPRLGGALCGRCRGSGVVHFLLDEDLCPVCSGVGRLFR</sequence>
<evidence type="ECO:0000313" key="1">
    <source>
        <dbReference type="EMBL" id="CAH6723775.1"/>
    </source>
</evidence>
<accession>A0ACA9YGI5</accession>
<comment type="caution">
    <text evidence="1">The sequence shown here is derived from an EMBL/GenBank/DDBJ whole genome shotgun (WGS) entry which is preliminary data.</text>
</comment>